<comment type="caution">
    <text evidence="2">The sequence shown here is derived from an EMBL/GenBank/DDBJ whole genome shotgun (WGS) entry which is preliminary data.</text>
</comment>
<dbReference type="EMBL" id="CAJEWN010000198">
    <property type="protein sequence ID" value="CAD2172288.1"/>
    <property type="molecule type" value="Genomic_DNA"/>
</dbReference>
<proteinExistence type="predicted"/>
<sequence length="464" mass="53825">MTTTFWNLSYKRSALESRIRKLEEEAKRRDFEKNNSDVNIVVDFFETYPENYNEILIIDHLKLIALFIEDKKETHLQLEGFLPRFKKEIERMTKRVNLLDAAVLRRDKQKTVKQYNRENYITHKGYVDKFFYDNPDYWPAIRSNFYGLIATYQEISNTKSLYDEETDEDRKKELNTKIDGLKRLVNYRMDRFRALEFEGIARDKETADEPYRPPPLPTYTDIHPPTTSLTPPPTQQTSPLKSLPGYTSPTKPVSQDQQKGDISEQLPLPPPSPIPETTTPVQPTRPEPATEDLSKLPVLPTPEETFSDPLWTEEMEQILTKILGRTPNRQARINYLPNMPALLRQYGRLKKDKVDASVQKQIIDSIEILYHKDFERFKVQFNHTSIKYLSFSPQLGYVLGFENTNMVQNREIAKYGCDLRGGFSSFAVYTKGLTENMIIGNSLSSLLRVVSVAGAKPGEYNENI</sequence>
<feature type="compositionally biased region" description="Polar residues" evidence="1">
    <location>
        <begin position="245"/>
        <end position="257"/>
    </location>
</feature>
<protein>
    <submittedName>
        <fullName evidence="2">Uncharacterized protein</fullName>
    </submittedName>
</protein>
<dbReference type="Proteomes" id="UP000580250">
    <property type="component" value="Unassembled WGS sequence"/>
</dbReference>
<accession>A0A6V7VCZ7</accession>
<feature type="compositionally biased region" description="Low complexity" evidence="1">
    <location>
        <begin position="224"/>
        <end position="240"/>
    </location>
</feature>
<gene>
    <name evidence="2" type="ORF">MENT_LOCUS23828</name>
</gene>
<name>A0A6V7VCZ7_MELEN</name>
<dbReference type="AlphaFoldDB" id="A0A6V7VCZ7"/>
<evidence type="ECO:0000313" key="2">
    <source>
        <dbReference type="EMBL" id="CAD2172288.1"/>
    </source>
</evidence>
<evidence type="ECO:0000256" key="1">
    <source>
        <dbReference type="SAM" id="MobiDB-lite"/>
    </source>
</evidence>
<organism evidence="2 3">
    <name type="scientific">Meloidogyne enterolobii</name>
    <name type="common">Root-knot nematode worm</name>
    <name type="synonym">Meloidogyne mayaguensis</name>
    <dbReference type="NCBI Taxonomy" id="390850"/>
    <lineage>
        <taxon>Eukaryota</taxon>
        <taxon>Metazoa</taxon>
        <taxon>Ecdysozoa</taxon>
        <taxon>Nematoda</taxon>
        <taxon>Chromadorea</taxon>
        <taxon>Rhabditida</taxon>
        <taxon>Tylenchina</taxon>
        <taxon>Tylenchomorpha</taxon>
        <taxon>Tylenchoidea</taxon>
        <taxon>Meloidogynidae</taxon>
        <taxon>Meloidogyninae</taxon>
        <taxon>Meloidogyne</taxon>
    </lineage>
</organism>
<reference evidence="2 3" key="1">
    <citation type="submission" date="2020-08" db="EMBL/GenBank/DDBJ databases">
        <authorList>
            <person name="Koutsovoulos G."/>
            <person name="Danchin GJ E."/>
        </authorList>
    </citation>
    <scope>NUCLEOTIDE SEQUENCE [LARGE SCALE GENOMIC DNA]</scope>
</reference>
<feature type="region of interest" description="Disordered" evidence="1">
    <location>
        <begin position="204"/>
        <end position="306"/>
    </location>
</feature>
<evidence type="ECO:0000313" key="3">
    <source>
        <dbReference type="Proteomes" id="UP000580250"/>
    </source>
</evidence>